<dbReference type="OrthoDB" id="6635957at2"/>
<keyword evidence="3" id="KW-1185">Reference proteome</keyword>
<proteinExistence type="predicted"/>
<evidence type="ECO:0000256" key="1">
    <source>
        <dbReference type="SAM" id="MobiDB-lite"/>
    </source>
</evidence>
<protein>
    <submittedName>
        <fullName evidence="2">Iron-containing redox enzyme</fullName>
    </submittedName>
</protein>
<dbReference type="Gene3D" id="1.20.910.10">
    <property type="entry name" value="Heme oxygenase-like"/>
    <property type="match status" value="1"/>
</dbReference>
<dbReference type="InterPro" id="IPR016084">
    <property type="entry name" value="Haem_Oase-like_multi-hlx"/>
</dbReference>
<organism evidence="2 3">
    <name type="scientific">Pseudomonas moorei</name>
    <dbReference type="NCBI Taxonomy" id="395599"/>
    <lineage>
        <taxon>Bacteria</taxon>
        <taxon>Pseudomonadati</taxon>
        <taxon>Pseudomonadota</taxon>
        <taxon>Gammaproteobacteria</taxon>
        <taxon>Pseudomonadales</taxon>
        <taxon>Pseudomonadaceae</taxon>
        <taxon>Pseudomonas</taxon>
    </lineage>
</organism>
<name>A0A1H1D651_9PSED</name>
<evidence type="ECO:0000313" key="2">
    <source>
        <dbReference type="EMBL" id="SDQ71890.1"/>
    </source>
</evidence>
<gene>
    <name evidence="2" type="ORF">SAMN04490195_1566</name>
</gene>
<dbReference type="Pfam" id="PF14518">
    <property type="entry name" value="Haem_oxygenas_2"/>
    <property type="match status" value="1"/>
</dbReference>
<dbReference type="SMART" id="SM01236">
    <property type="entry name" value="Haem_oxygenase_2"/>
    <property type="match status" value="1"/>
</dbReference>
<reference evidence="3" key="1">
    <citation type="submission" date="2016-10" db="EMBL/GenBank/DDBJ databases">
        <authorList>
            <person name="Varghese N."/>
            <person name="Submissions S."/>
        </authorList>
    </citation>
    <scope>NUCLEOTIDE SEQUENCE [LARGE SCALE GENOMIC DNA]</scope>
    <source>
        <strain evidence="3">BS3775</strain>
    </source>
</reference>
<sequence length="458" mass="52280">MTVFKPLSGTSSTLADSSQESFRDLYAVLYSHGPDAGLRAQTFLGQQLARAAERPCDLPEAPEQLSAWAEQHCAEVARDYARYIEERQQGAARHYFQNKAHALYFLQRVAPTKEVDGAWLERVVDRWQDHRFDGLLTTYLEELGSGDPRQNHVVIYRQLLAEHDAQDQQGLDDENYLQGAIQLALGRCGAAFMPEVIGYNLGYEQLPLHLLITAYELRELGIDPYYFTLHVTIDNVSSGHARKAVQALLDLMPVEEGRDEFYRRVALGYRLNDLGTGSTAVIQGFDLHREVLAMLERKRSFGQHMHSDYCRIEGRTVNEWLSAPGQVEDFLGALERKGWIKRHCPPQESRFWNLIEGGAAAMFGVFSGYEKQLLRDWMAGDWQDPKRQPLPRRQHNDSIADAGWADDPELKALQDTLSGQSPRQQLESLIPWLSAQRHCRPAGLYATRRFIELRTRLR</sequence>
<evidence type="ECO:0000313" key="3">
    <source>
        <dbReference type="Proteomes" id="UP000199570"/>
    </source>
</evidence>
<dbReference type="RefSeq" id="WP_090319597.1">
    <property type="nucleotide sequence ID" value="NZ_FNKJ01000003.1"/>
</dbReference>
<dbReference type="AlphaFoldDB" id="A0A1H1D651"/>
<dbReference type="EMBL" id="FNKJ01000003">
    <property type="protein sequence ID" value="SDQ71890.1"/>
    <property type="molecule type" value="Genomic_DNA"/>
</dbReference>
<dbReference type="Proteomes" id="UP000199570">
    <property type="component" value="Unassembled WGS sequence"/>
</dbReference>
<feature type="region of interest" description="Disordered" evidence="1">
    <location>
        <begin position="385"/>
        <end position="405"/>
    </location>
</feature>
<accession>A0A1H1D651</accession>